<proteinExistence type="predicted"/>
<protein>
    <submittedName>
        <fullName evidence="2">Uncharacterized protein</fullName>
    </submittedName>
</protein>
<reference evidence="2 3" key="1">
    <citation type="journal article" date="2004" name="Nucleic Acids Res.">
        <title>The genome sequence of Bacillus cereus ATCC 10987 reveals metabolic adaptations and a large plasmid related to Bacillus anthracis pXO1.</title>
        <authorList>
            <person name="Rasko D.A."/>
            <person name="Ravel J."/>
            <person name="Okstad O.A."/>
            <person name="Helgason E."/>
            <person name="Cer R.Z."/>
            <person name="Jiang L."/>
            <person name="Shores K.A."/>
            <person name="Fouts D.E."/>
            <person name="Tourasse N.J."/>
            <person name="Angiuoli S.V."/>
            <person name="Kolonay J."/>
            <person name="Nelson W.C."/>
            <person name="Kolsto A.-B."/>
            <person name="Fraser C.M."/>
            <person name="Read T.D."/>
        </authorList>
    </citation>
    <scope>NUCLEOTIDE SEQUENCE [LARGE SCALE GENOMIC DNA]</scope>
    <source>
        <strain evidence="3">ATCC 10987 / NRS 248</strain>
    </source>
</reference>
<dbReference type="Proteomes" id="UP000002527">
    <property type="component" value="Chromosome"/>
</dbReference>
<keyword evidence="1" id="KW-0812">Transmembrane</keyword>
<dbReference type="HOGENOM" id="CLU_2679794_0_0_9"/>
<evidence type="ECO:0000313" key="3">
    <source>
        <dbReference type="Proteomes" id="UP000002527"/>
    </source>
</evidence>
<feature type="transmembrane region" description="Helical" evidence="1">
    <location>
        <begin position="50"/>
        <end position="73"/>
    </location>
</feature>
<dbReference type="AlphaFoldDB" id="Q735L1"/>
<name>Q735L1_BACC1</name>
<sequence length="74" mass="8794">MLLYSVTRFNYSLMGRGTSWVRSRLILRIVFAEYRVLFTKGRSILIIEMLLKYSVFSLNLIIFSILILKYILII</sequence>
<organism evidence="2 3">
    <name type="scientific">Bacillus cereus (strain ATCC 10987 / NRS 248)</name>
    <dbReference type="NCBI Taxonomy" id="222523"/>
    <lineage>
        <taxon>Bacteria</taxon>
        <taxon>Bacillati</taxon>
        <taxon>Bacillota</taxon>
        <taxon>Bacilli</taxon>
        <taxon>Bacillales</taxon>
        <taxon>Bacillaceae</taxon>
        <taxon>Bacillus</taxon>
        <taxon>Bacillus cereus group</taxon>
    </lineage>
</organism>
<evidence type="ECO:0000256" key="1">
    <source>
        <dbReference type="SAM" id="Phobius"/>
    </source>
</evidence>
<evidence type="ECO:0000313" key="2">
    <source>
        <dbReference type="EMBL" id="AAS42051.1"/>
    </source>
</evidence>
<accession>Q735L1</accession>
<dbReference type="EMBL" id="AE017194">
    <property type="protein sequence ID" value="AAS42051.1"/>
    <property type="molecule type" value="Genomic_DNA"/>
</dbReference>
<dbReference type="KEGG" id="bca:BCE_3141"/>
<keyword evidence="1" id="KW-0472">Membrane</keyword>
<keyword evidence="1" id="KW-1133">Transmembrane helix</keyword>
<gene>
    <name evidence="2" type="ordered locus">BCE_3141</name>
</gene>